<evidence type="ECO:0000313" key="1">
    <source>
        <dbReference type="EMBL" id="GAC80957.1"/>
    </source>
</evidence>
<evidence type="ECO:0008006" key="3">
    <source>
        <dbReference type="Google" id="ProtNLM"/>
    </source>
</evidence>
<dbReference type="eggNOG" id="COG1716">
    <property type="taxonomic scope" value="Bacteria"/>
</dbReference>
<organism evidence="1 2">
    <name type="scientific">Gordonia malaquae NBRC 108250</name>
    <dbReference type="NCBI Taxonomy" id="1223542"/>
    <lineage>
        <taxon>Bacteria</taxon>
        <taxon>Bacillati</taxon>
        <taxon>Actinomycetota</taxon>
        <taxon>Actinomycetes</taxon>
        <taxon>Mycobacteriales</taxon>
        <taxon>Gordoniaceae</taxon>
        <taxon>Gordonia</taxon>
    </lineage>
</organism>
<dbReference type="RefSeq" id="WP_008380332.1">
    <property type="nucleotide sequence ID" value="NZ_BAOP01000025.1"/>
</dbReference>
<reference evidence="1 2" key="1">
    <citation type="submission" date="2013-02" db="EMBL/GenBank/DDBJ databases">
        <title>Whole genome shotgun sequence of Gordonia malaquae NBRC 108250.</title>
        <authorList>
            <person name="Yoshida I."/>
            <person name="Hosoyama A."/>
            <person name="Tsuchikane K."/>
            <person name="Ando Y."/>
            <person name="Baba S."/>
            <person name="Ohji S."/>
            <person name="Hamada M."/>
            <person name="Tamura T."/>
            <person name="Yamazoe A."/>
            <person name="Yamazaki S."/>
            <person name="Fujita N."/>
        </authorList>
    </citation>
    <scope>NUCLEOTIDE SEQUENCE [LARGE SCALE GENOMIC DNA]</scope>
    <source>
        <strain evidence="1 2">NBRC 108250</strain>
    </source>
</reference>
<sequence length="227" mass="24911">MAIPHIDDLVGTIVPLSRDRITTVGREGDLAFADNEHLHRRILAVYWRDGGWWIENVGTWIPVRYSPKGVALSSLLEVGRAVRLSGRETAVVFRAGRTEYEIAVRIPELGPTERTVLPPPVGVETVGPESLNDDQTLMLLALCEPMLKNPGVGIDRIASMKDVELRLGWTPSKLRRKLDYLCEKLSAAGIGGLISDDGVPASNRRIVLCEWAMSTRVITAAGLTLLP</sequence>
<dbReference type="STRING" id="410332.SAMN04488550_4405"/>
<dbReference type="EMBL" id="BAOP01000025">
    <property type="protein sequence ID" value="GAC80957.1"/>
    <property type="molecule type" value="Genomic_DNA"/>
</dbReference>
<gene>
    <name evidence="1" type="ORF">GM1_025_00030</name>
</gene>
<evidence type="ECO:0000313" key="2">
    <source>
        <dbReference type="Proteomes" id="UP000035009"/>
    </source>
</evidence>
<comment type="caution">
    <text evidence="1">The sequence shown here is derived from an EMBL/GenBank/DDBJ whole genome shotgun (WGS) entry which is preliminary data.</text>
</comment>
<accession>M3UYK3</accession>
<dbReference type="AlphaFoldDB" id="M3UYK3"/>
<name>M3UYK3_GORML</name>
<proteinExistence type="predicted"/>
<dbReference type="OrthoDB" id="4375283at2"/>
<keyword evidence="2" id="KW-1185">Reference proteome</keyword>
<dbReference type="Proteomes" id="UP000035009">
    <property type="component" value="Unassembled WGS sequence"/>
</dbReference>
<protein>
    <recommendedName>
        <fullName evidence="3">FHA domain-containing protein</fullName>
    </recommendedName>
</protein>